<keyword evidence="4" id="KW-1185">Reference proteome</keyword>
<gene>
    <name evidence="3" type="ORF">CHS0354_031876</name>
</gene>
<feature type="region of interest" description="Disordered" evidence="1">
    <location>
        <begin position="99"/>
        <end position="118"/>
    </location>
</feature>
<organism evidence="3 4">
    <name type="scientific">Potamilus streckersoni</name>
    <dbReference type="NCBI Taxonomy" id="2493646"/>
    <lineage>
        <taxon>Eukaryota</taxon>
        <taxon>Metazoa</taxon>
        <taxon>Spiralia</taxon>
        <taxon>Lophotrochozoa</taxon>
        <taxon>Mollusca</taxon>
        <taxon>Bivalvia</taxon>
        <taxon>Autobranchia</taxon>
        <taxon>Heteroconchia</taxon>
        <taxon>Palaeoheterodonta</taxon>
        <taxon>Unionida</taxon>
        <taxon>Unionoidea</taxon>
        <taxon>Unionidae</taxon>
        <taxon>Ambleminae</taxon>
        <taxon>Lampsilini</taxon>
        <taxon>Potamilus</taxon>
    </lineage>
</organism>
<evidence type="ECO:0000313" key="4">
    <source>
        <dbReference type="Proteomes" id="UP001195483"/>
    </source>
</evidence>
<feature type="region of interest" description="Disordered" evidence="1">
    <location>
        <begin position="249"/>
        <end position="325"/>
    </location>
</feature>
<evidence type="ECO:0000256" key="1">
    <source>
        <dbReference type="SAM" id="MobiDB-lite"/>
    </source>
</evidence>
<proteinExistence type="predicted"/>
<evidence type="ECO:0000256" key="2">
    <source>
        <dbReference type="SAM" id="SignalP"/>
    </source>
</evidence>
<dbReference type="EMBL" id="JAEAOA010001897">
    <property type="protein sequence ID" value="KAK3581534.1"/>
    <property type="molecule type" value="Genomic_DNA"/>
</dbReference>
<protein>
    <submittedName>
        <fullName evidence="3">Uncharacterized protein</fullName>
    </submittedName>
</protein>
<reference evidence="3" key="2">
    <citation type="journal article" date="2021" name="Genome Biol. Evol.">
        <title>Developing a high-quality reference genome for a parasitic bivalve with doubly uniparental inheritance (Bivalvia: Unionida).</title>
        <authorList>
            <person name="Smith C.H."/>
        </authorList>
    </citation>
    <scope>NUCLEOTIDE SEQUENCE</scope>
    <source>
        <strain evidence="3">CHS0354</strain>
        <tissue evidence="3">Mantle</tissue>
    </source>
</reference>
<feature type="compositionally biased region" description="Low complexity" evidence="1">
    <location>
        <begin position="263"/>
        <end position="274"/>
    </location>
</feature>
<sequence length="325" mass="36928">MAIKELWLLSFLVYGLLIDISKGQKAKYGISKWNQNEHKNRTTSEPRLGAFDRVNTTDVPEEFEPITNVRGVIINKPVPGQEMFNNVLNPGHVATNKVQWPQNQPQQRTTPEPHLGKFDRVNTTDVPEEFEPVTNYQGLVINKPVHGQEMYNDIMAPGHTSVNRSEGSQKSWNITPTQNQTTAEPLLGTFDRVNTTDVPKEFEPVTNSKRVVINKPVPGQEIHNDALRSAHGPMDMLLKQEATKLQAAEGVHKQVNRTARIATTSTKKGSNSKSQIKSHSVNRKSKQKSLKKQRLAEKEVEYEEKEKEEPQEEEQEQKKRKKSKI</sequence>
<accession>A0AAE0VKR3</accession>
<feature type="signal peptide" evidence="2">
    <location>
        <begin position="1"/>
        <end position="23"/>
    </location>
</feature>
<evidence type="ECO:0000313" key="3">
    <source>
        <dbReference type="EMBL" id="KAK3581534.1"/>
    </source>
</evidence>
<name>A0AAE0VKR3_9BIVA</name>
<feature type="compositionally biased region" description="Basic and acidic residues" evidence="1">
    <location>
        <begin position="294"/>
        <end position="308"/>
    </location>
</feature>
<feature type="compositionally biased region" description="Polar residues" evidence="1">
    <location>
        <begin position="99"/>
        <end position="110"/>
    </location>
</feature>
<dbReference type="Proteomes" id="UP001195483">
    <property type="component" value="Unassembled WGS sequence"/>
</dbReference>
<keyword evidence="2" id="KW-0732">Signal</keyword>
<feature type="chain" id="PRO_5041982980" evidence="2">
    <location>
        <begin position="24"/>
        <end position="325"/>
    </location>
</feature>
<comment type="caution">
    <text evidence="3">The sequence shown here is derived from an EMBL/GenBank/DDBJ whole genome shotgun (WGS) entry which is preliminary data.</text>
</comment>
<reference evidence="3" key="1">
    <citation type="journal article" date="2021" name="Genome Biol. Evol.">
        <title>A High-Quality Reference Genome for a Parasitic Bivalve with Doubly Uniparental Inheritance (Bivalvia: Unionida).</title>
        <authorList>
            <person name="Smith C.H."/>
        </authorList>
    </citation>
    <scope>NUCLEOTIDE SEQUENCE</scope>
    <source>
        <strain evidence="3">CHS0354</strain>
    </source>
</reference>
<reference evidence="3" key="3">
    <citation type="submission" date="2023-05" db="EMBL/GenBank/DDBJ databases">
        <authorList>
            <person name="Smith C.H."/>
        </authorList>
    </citation>
    <scope>NUCLEOTIDE SEQUENCE</scope>
    <source>
        <strain evidence="3">CHS0354</strain>
        <tissue evidence="3">Mantle</tissue>
    </source>
</reference>
<dbReference type="AlphaFoldDB" id="A0AAE0VKR3"/>
<feature type="compositionally biased region" description="Basic residues" evidence="1">
    <location>
        <begin position="280"/>
        <end position="293"/>
    </location>
</feature>